<proteinExistence type="predicted"/>
<evidence type="ECO:0000313" key="1">
    <source>
        <dbReference type="EMBL" id="KKK80126.1"/>
    </source>
</evidence>
<comment type="caution">
    <text evidence="1">The sequence shown here is derived from an EMBL/GenBank/DDBJ whole genome shotgun (WGS) entry which is preliminary data.</text>
</comment>
<organism evidence="1">
    <name type="scientific">marine sediment metagenome</name>
    <dbReference type="NCBI Taxonomy" id="412755"/>
    <lineage>
        <taxon>unclassified sequences</taxon>
        <taxon>metagenomes</taxon>
        <taxon>ecological metagenomes</taxon>
    </lineage>
</organism>
<dbReference type="AlphaFoldDB" id="A0A0F9B6G0"/>
<accession>A0A0F9B6G0</accession>
<sequence length="66" mass="7461">MDITPEGPVLQLETTEDALFAEMGRLYFKNQLLHRRVAHQEAVIETLTRQGDKLPEEEDGHAVGES</sequence>
<protein>
    <submittedName>
        <fullName evidence="1">Uncharacterized protein</fullName>
    </submittedName>
</protein>
<gene>
    <name evidence="1" type="ORF">LCGC14_2826630</name>
</gene>
<reference evidence="1" key="1">
    <citation type="journal article" date="2015" name="Nature">
        <title>Complex archaea that bridge the gap between prokaryotes and eukaryotes.</title>
        <authorList>
            <person name="Spang A."/>
            <person name="Saw J.H."/>
            <person name="Jorgensen S.L."/>
            <person name="Zaremba-Niedzwiedzka K."/>
            <person name="Martijn J."/>
            <person name="Lind A.E."/>
            <person name="van Eijk R."/>
            <person name="Schleper C."/>
            <person name="Guy L."/>
            <person name="Ettema T.J."/>
        </authorList>
    </citation>
    <scope>NUCLEOTIDE SEQUENCE</scope>
</reference>
<dbReference type="EMBL" id="LAZR01053725">
    <property type="protein sequence ID" value="KKK80126.1"/>
    <property type="molecule type" value="Genomic_DNA"/>
</dbReference>
<name>A0A0F9B6G0_9ZZZZ</name>